<dbReference type="CDD" id="cd00067">
    <property type="entry name" value="GAL4"/>
    <property type="match status" value="1"/>
</dbReference>
<dbReference type="SMART" id="SM00066">
    <property type="entry name" value="GAL4"/>
    <property type="match status" value="1"/>
</dbReference>
<sequence length="91" mass="10251">MSIRSSSTRPNNARKRAPKACRDQKIKCSGSQPCQQCDKRGLPCRFDDESRKVVVSRGYINNLQERLALLERKANQQATGQSRSPELGECI</sequence>
<dbReference type="Pfam" id="PF00172">
    <property type="entry name" value="Zn_clus"/>
    <property type="match status" value="1"/>
</dbReference>
<feature type="region of interest" description="Disordered" evidence="2">
    <location>
        <begin position="1"/>
        <end position="22"/>
    </location>
</feature>
<name>A0A9N8RDR8_GIBZA</name>
<feature type="compositionally biased region" description="Polar residues" evidence="2">
    <location>
        <begin position="1"/>
        <end position="11"/>
    </location>
</feature>
<protein>
    <recommendedName>
        <fullName evidence="3">Zn(2)-C6 fungal-type domain-containing protein</fullName>
    </recommendedName>
</protein>
<comment type="caution">
    <text evidence="4">The sequence shown here is derived from an EMBL/GenBank/DDBJ whole genome shotgun (WGS) entry which is preliminary data.</text>
</comment>
<dbReference type="SUPFAM" id="SSF57701">
    <property type="entry name" value="Zn2/Cys6 DNA-binding domain"/>
    <property type="match status" value="1"/>
</dbReference>
<dbReference type="EMBL" id="CAJPIJ010000134">
    <property type="protein sequence ID" value="CAG1985404.1"/>
    <property type="molecule type" value="Genomic_DNA"/>
</dbReference>
<feature type="domain" description="Zn(2)-C6 fungal-type" evidence="3">
    <location>
        <begin position="21"/>
        <end position="46"/>
    </location>
</feature>
<dbReference type="PANTHER" id="PTHR46910:SF32">
    <property type="entry name" value="TRANSCRIPTION FACTOR DOMAIN-CONTAINING PROTEIN-RELATED"/>
    <property type="match status" value="1"/>
</dbReference>
<accession>A0A9N8RDR8</accession>
<evidence type="ECO:0000313" key="5">
    <source>
        <dbReference type="Proteomes" id="UP000746612"/>
    </source>
</evidence>
<dbReference type="InterPro" id="IPR036864">
    <property type="entry name" value="Zn2-C6_fun-type_DNA-bd_sf"/>
</dbReference>
<keyword evidence="1" id="KW-0539">Nucleus</keyword>
<proteinExistence type="predicted"/>
<reference evidence="4" key="1">
    <citation type="submission" date="2021-03" db="EMBL/GenBank/DDBJ databases">
        <authorList>
            <person name="Alouane T."/>
            <person name="Langin T."/>
            <person name="Bonhomme L."/>
        </authorList>
    </citation>
    <scope>NUCLEOTIDE SEQUENCE</scope>
    <source>
        <strain evidence="4">MDC_Fg202</strain>
    </source>
</reference>
<evidence type="ECO:0000313" key="4">
    <source>
        <dbReference type="EMBL" id="CAG1985404.1"/>
    </source>
</evidence>
<dbReference type="AlphaFoldDB" id="A0A9N8RDR8"/>
<dbReference type="InterPro" id="IPR001138">
    <property type="entry name" value="Zn2Cys6_DnaBD"/>
</dbReference>
<dbReference type="Gene3D" id="4.10.240.10">
    <property type="entry name" value="Zn(2)-C6 fungal-type DNA-binding domain"/>
    <property type="match status" value="1"/>
</dbReference>
<dbReference type="GO" id="GO:0000981">
    <property type="term" value="F:DNA-binding transcription factor activity, RNA polymerase II-specific"/>
    <property type="evidence" value="ECO:0007669"/>
    <property type="project" value="InterPro"/>
</dbReference>
<evidence type="ECO:0000256" key="2">
    <source>
        <dbReference type="SAM" id="MobiDB-lite"/>
    </source>
</evidence>
<evidence type="ECO:0000259" key="3">
    <source>
        <dbReference type="PROSITE" id="PS50048"/>
    </source>
</evidence>
<dbReference type="InterPro" id="IPR050987">
    <property type="entry name" value="AtrR-like"/>
</dbReference>
<dbReference type="Proteomes" id="UP000746612">
    <property type="component" value="Unassembled WGS sequence"/>
</dbReference>
<dbReference type="GO" id="GO:0008270">
    <property type="term" value="F:zinc ion binding"/>
    <property type="evidence" value="ECO:0007669"/>
    <property type="project" value="InterPro"/>
</dbReference>
<evidence type="ECO:0000256" key="1">
    <source>
        <dbReference type="ARBA" id="ARBA00023242"/>
    </source>
</evidence>
<dbReference type="PANTHER" id="PTHR46910">
    <property type="entry name" value="TRANSCRIPTION FACTOR PDR1"/>
    <property type="match status" value="1"/>
</dbReference>
<dbReference type="PROSITE" id="PS50048">
    <property type="entry name" value="ZN2_CY6_FUNGAL_2"/>
    <property type="match status" value="1"/>
</dbReference>
<organism evidence="4 5">
    <name type="scientific">Gibberella zeae</name>
    <name type="common">Wheat head blight fungus</name>
    <name type="synonym">Fusarium graminearum</name>
    <dbReference type="NCBI Taxonomy" id="5518"/>
    <lineage>
        <taxon>Eukaryota</taxon>
        <taxon>Fungi</taxon>
        <taxon>Dikarya</taxon>
        <taxon>Ascomycota</taxon>
        <taxon>Pezizomycotina</taxon>
        <taxon>Sordariomycetes</taxon>
        <taxon>Hypocreomycetidae</taxon>
        <taxon>Hypocreales</taxon>
        <taxon>Nectriaceae</taxon>
        <taxon>Fusarium</taxon>
    </lineage>
</organism>
<gene>
    <name evidence="4" type="ORF">MDCFG202_LOCUS259973</name>
</gene>